<dbReference type="AlphaFoldDB" id="A0A1H2TJ03"/>
<sequence length="86" mass="10421">MKNSYRFYRNIDCEYFPCHNVKDEENFNCLFCYCPLYFLEECGGNYFDNNGIKDCTDCLIPHSPRGYDYINEKIMEINKQKRRTNT</sequence>
<reference evidence="2 3" key="1">
    <citation type="submission" date="2016-10" db="EMBL/GenBank/DDBJ databases">
        <authorList>
            <person name="de Groot N.N."/>
        </authorList>
    </citation>
    <scope>NUCLEOTIDE SEQUENCE [LARGE SCALE GENOMIC DNA]</scope>
    <source>
        <strain evidence="2 3">DSM 23310</strain>
    </source>
</reference>
<name>A0A1H2TJ03_9FIRM</name>
<dbReference type="Proteomes" id="UP000198828">
    <property type="component" value="Unassembled WGS sequence"/>
</dbReference>
<dbReference type="InterPro" id="IPR007212">
    <property type="entry name" value="Zf-like"/>
</dbReference>
<dbReference type="Pfam" id="PF04071">
    <property type="entry name" value="zf-like"/>
    <property type="match status" value="1"/>
</dbReference>
<accession>A0A1H2TJ03</accession>
<evidence type="ECO:0000313" key="2">
    <source>
        <dbReference type="EMBL" id="SDW43199.1"/>
    </source>
</evidence>
<evidence type="ECO:0000259" key="1">
    <source>
        <dbReference type="Pfam" id="PF04071"/>
    </source>
</evidence>
<organism evidence="2 3">
    <name type="scientific">Tepidimicrobium xylanilyticum</name>
    <dbReference type="NCBI Taxonomy" id="1123352"/>
    <lineage>
        <taxon>Bacteria</taxon>
        <taxon>Bacillati</taxon>
        <taxon>Bacillota</taxon>
        <taxon>Tissierellia</taxon>
        <taxon>Tissierellales</taxon>
        <taxon>Tepidimicrobiaceae</taxon>
        <taxon>Tepidimicrobium</taxon>
    </lineage>
</organism>
<gene>
    <name evidence="2" type="ORF">SAMN05660923_00711</name>
</gene>
<dbReference type="OrthoDB" id="9799337at2"/>
<protein>
    <recommendedName>
        <fullName evidence="1">Cysteine-rich small domain-containing protein</fullName>
    </recommendedName>
</protein>
<evidence type="ECO:0000313" key="3">
    <source>
        <dbReference type="Proteomes" id="UP000198828"/>
    </source>
</evidence>
<dbReference type="RefSeq" id="WP_093750935.1">
    <property type="nucleotide sequence ID" value="NZ_FNNG01000002.1"/>
</dbReference>
<proteinExistence type="predicted"/>
<feature type="domain" description="Cysteine-rich small" evidence="1">
    <location>
        <begin position="5"/>
        <end position="83"/>
    </location>
</feature>
<keyword evidence="3" id="KW-1185">Reference proteome</keyword>
<dbReference type="EMBL" id="FNNG01000002">
    <property type="protein sequence ID" value="SDW43199.1"/>
    <property type="molecule type" value="Genomic_DNA"/>
</dbReference>